<feature type="binding site" evidence="1">
    <location>
        <position position="207"/>
    </location>
    <ligand>
        <name>Mg(2+)</name>
        <dbReference type="ChEBI" id="CHEBI:18420"/>
        <label>3</label>
    </ligand>
</feature>
<feature type="binding site" evidence="1">
    <location>
        <position position="30"/>
    </location>
    <ligand>
        <name>Mg(2+)</name>
        <dbReference type="ChEBI" id="CHEBI:18420"/>
        <label>4</label>
    </ligand>
</feature>
<dbReference type="RefSeq" id="WP_095673706.1">
    <property type="nucleotide sequence ID" value="NZ_CP016773.1"/>
</dbReference>
<dbReference type="EMBL" id="CP016773">
    <property type="protein sequence ID" value="ASY16113.1"/>
    <property type="molecule type" value="Genomic_DNA"/>
</dbReference>
<dbReference type="KEGG" id="psuf:A1sIA56_04255"/>
<protein>
    <recommendedName>
        <fullName evidence="1">Thiamine-monophosphate kinase</fullName>
        <shortName evidence="1">TMP kinase</shortName>
        <shortName evidence="1">Thiamine-phosphate kinase</shortName>
        <ecNumber evidence="1">2.7.4.16</ecNumber>
    </recommendedName>
</protein>
<keyword evidence="1" id="KW-0784">Thiamine biosynthesis</keyword>
<evidence type="ECO:0000256" key="1">
    <source>
        <dbReference type="HAMAP-Rule" id="MF_02128"/>
    </source>
</evidence>
<dbReference type="UniPathway" id="UPA00060">
    <property type="reaction ID" value="UER00142"/>
</dbReference>
<comment type="similarity">
    <text evidence="1">Belongs to the thiamine-monophosphate kinase family.</text>
</comment>
<feature type="binding site" evidence="1">
    <location>
        <position position="52"/>
    </location>
    <ligand>
        <name>substrate</name>
    </ligand>
</feature>
<dbReference type="PIRSF" id="PIRSF005303">
    <property type="entry name" value="Thiam_monoph_kin"/>
    <property type="match status" value="1"/>
</dbReference>
<keyword evidence="1" id="KW-0479">Metal-binding</keyword>
<feature type="binding site" evidence="1">
    <location>
        <position position="74"/>
    </location>
    <ligand>
        <name>Mg(2+)</name>
        <dbReference type="ChEBI" id="CHEBI:18420"/>
        <label>4</label>
    </ligand>
</feature>
<dbReference type="HAMAP" id="MF_02128">
    <property type="entry name" value="TMP_kinase"/>
    <property type="match status" value="1"/>
</dbReference>
<feature type="binding site" evidence="1">
    <location>
        <position position="45"/>
    </location>
    <ligand>
        <name>Mg(2+)</name>
        <dbReference type="ChEBI" id="CHEBI:18420"/>
        <label>2</label>
    </ligand>
</feature>
<dbReference type="InterPro" id="IPR036676">
    <property type="entry name" value="PurM-like_C_sf"/>
</dbReference>
<feature type="binding site" evidence="1">
    <location>
        <position position="30"/>
    </location>
    <ligand>
        <name>Mg(2+)</name>
        <dbReference type="ChEBI" id="CHEBI:18420"/>
        <label>3</label>
    </ligand>
</feature>
<feature type="binding site" evidence="1">
    <location>
        <begin position="121"/>
        <end position="122"/>
    </location>
    <ligand>
        <name>ATP</name>
        <dbReference type="ChEBI" id="CHEBI:30616"/>
    </ligand>
</feature>
<keyword evidence="1" id="KW-0808">Transferase</keyword>
<dbReference type="PANTHER" id="PTHR30270:SF0">
    <property type="entry name" value="THIAMINE-MONOPHOSPHATE KINASE"/>
    <property type="match status" value="1"/>
</dbReference>
<comment type="miscellaneous">
    <text evidence="1">Reaction mechanism of ThiL seems to utilize a direct, inline transfer of the gamma-phosphate of ATP to TMP rather than a phosphorylated enzyme intermediate.</text>
</comment>
<dbReference type="SUPFAM" id="SSF56042">
    <property type="entry name" value="PurM C-terminal domain-like"/>
    <property type="match status" value="1"/>
</dbReference>
<keyword evidence="1 3" id="KW-0418">Kinase</keyword>
<dbReference type="GO" id="GO:0005524">
    <property type="term" value="F:ATP binding"/>
    <property type="evidence" value="ECO:0007669"/>
    <property type="project" value="UniProtKB-UniRule"/>
</dbReference>
<feature type="domain" description="PurM-like N-terminal" evidence="2">
    <location>
        <begin position="28"/>
        <end position="137"/>
    </location>
</feature>
<dbReference type="InterPro" id="IPR006283">
    <property type="entry name" value="ThiL-like"/>
</dbReference>
<comment type="catalytic activity">
    <reaction evidence="1">
        <text>thiamine phosphate + ATP = thiamine diphosphate + ADP</text>
        <dbReference type="Rhea" id="RHEA:15913"/>
        <dbReference type="ChEBI" id="CHEBI:30616"/>
        <dbReference type="ChEBI" id="CHEBI:37575"/>
        <dbReference type="ChEBI" id="CHEBI:58937"/>
        <dbReference type="ChEBI" id="CHEBI:456216"/>
        <dbReference type="EC" id="2.7.4.16"/>
    </reaction>
</comment>
<keyword evidence="4" id="KW-1185">Reference proteome</keyword>
<keyword evidence="1" id="KW-0067">ATP-binding</keyword>
<dbReference type="PANTHER" id="PTHR30270">
    <property type="entry name" value="THIAMINE-MONOPHOSPHATE KINASE"/>
    <property type="match status" value="1"/>
</dbReference>
<evidence type="ECO:0000313" key="4">
    <source>
        <dbReference type="Proteomes" id="UP000217215"/>
    </source>
</evidence>
<dbReference type="CDD" id="cd02194">
    <property type="entry name" value="ThiL"/>
    <property type="match status" value="1"/>
</dbReference>
<evidence type="ECO:0000259" key="2">
    <source>
        <dbReference type="Pfam" id="PF00586"/>
    </source>
</evidence>
<name>A0A249KH23_9ACTN</name>
<keyword evidence="1" id="KW-0547">Nucleotide-binding</keyword>
<dbReference type="AlphaFoldDB" id="A0A249KH23"/>
<dbReference type="GO" id="GO:0009228">
    <property type="term" value="P:thiamine biosynthetic process"/>
    <property type="evidence" value="ECO:0007669"/>
    <property type="project" value="UniProtKB-KW"/>
</dbReference>
<organism evidence="3 4">
    <name type="scientific">Candidatus Planktophila sulfonica</name>
    <dbReference type="NCBI Taxonomy" id="1884904"/>
    <lineage>
        <taxon>Bacteria</taxon>
        <taxon>Bacillati</taxon>
        <taxon>Actinomycetota</taxon>
        <taxon>Actinomycetes</taxon>
        <taxon>Candidatus Nanopelagicales</taxon>
        <taxon>Candidatus Nanopelagicaceae</taxon>
        <taxon>Candidatus Planktophila</taxon>
    </lineage>
</organism>
<dbReference type="GO" id="GO:0009030">
    <property type="term" value="F:thiamine-phosphate kinase activity"/>
    <property type="evidence" value="ECO:0007669"/>
    <property type="project" value="UniProtKB-UniRule"/>
</dbReference>
<proteinExistence type="inferred from homology"/>
<dbReference type="OrthoDB" id="9802811at2"/>
<feature type="binding site" evidence="1">
    <location>
        <position position="122"/>
    </location>
    <ligand>
        <name>Mg(2+)</name>
        <dbReference type="ChEBI" id="CHEBI:18420"/>
        <label>1</label>
    </ligand>
</feature>
<feature type="binding site" evidence="1">
    <location>
        <position position="263"/>
    </location>
    <ligand>
        <name>substrate</name>
    </ligand>
</feature>
<dbReference type="EC" id="2.7.4.16" evidence="1"/>
<feature type="binding site" evidence="1">
    <location>
        <position position="44"/>
    </location>
    <ligand>
        <name>Mg(2+)</name>
        <dbReference type="ChEBI" id="CHEBI:18420"/>
        <label>1</label>
    </ligand>
</feature>
<dbReference type="NCBIfam" id="TIGR01379">
    <property type="entry name" value="thiL"/>
    <property type="match status" value="1"/>
</dbReference>
<dbReference type="Gene3D" id="3.90.650.10">
    <property type="entry name" value="PurM-like C-terminal domain"/>
    <property type="match status" value="1"/>
</dbReference>
<dbReference type="SUPFAM" id="SSF55326">
    <property type="entry name" value="PurM N-terminal domain-like"/>
    <property type="match status" value="1"/>
</dbReference>
<dbReference type="Pfam" id="PF00586">
    <property type="entry name" value="AIRS"/>
    <property type="match status" value="1"/>
</dbReference>
<reference evidence="3 4" key="1">
    <citation type="submission" date="2016-07" db="EMBL/GenBank/DDBJ databases">
        <title>High microdiversification within the ubiquitous acI lineage of Actinobacteria.</title>
        <authorList>
            <person name="Neuenschwander S.M."/>
            <person name="Salcher M."/>
            <person name="Ghai R."/>
            <person name="Pernthaler J."/>
        </authorList>
    </citation>
    <scope>NUCLEOTIDE SEQUENCE [LARGE SCALE GENOMIC DNA]</scope>
    <source>
        <strain evidence="3">MMS-IA-56</strain>
    </source>
</reference>
<accession>A0A249KH23</accession>
<feature type="binding site" evidence="1">
    <location>
        <position position="74"/>
    </location>
    <ligand>
        <name>Mg(2+)</name>
        <dbReference type="ChEBI" id="CHEBI:18420"/>
        <label>3</label>
    </ligand>
</feature>
<feature type="binding site" evidence="1">
    <location>
        <position position="45"/>
    </location>
    <ligand>
        <name>Mg(2+)</name>
        <dbReference type="ChEBI" id="CHEBI:18420"/>
        <label>1</label>
    </ligand>
</feature>
<feature type="binding site" evidence="1">
    <location>
        <position position="300"/>
    </location>
    <ligand>
        <name>substrate</name>
    </ligand>
</feature>
<dbReference type="Gene3D" id="3.30.1330.10">
    <property type="entry name" value="PurM-like, N-terminal domain"/>
    <property type="match status" value="1"/>
</dbReference>
<evidence type="ECO:0000313" key="3">
    <source>
        <dbReference type="EMBL" id="ASY16113.1"/>
    </source>
</evidence>
<feature type="binding site" evidence="1">
    <location>
        <position position="74"/>
    </location>
    <ligand>
        <name>Mg(2+)</name>
        <dbReference type="ChEBI" id="CHEBI:18420"/>
        <label>2</label>
    </ligand>
</feature>
<gene>
    <name evidence="1" type="primary">thiL</name>
    <name evidence="3" type="ORF">A1sIA56_04255</name>
</gene>
<feature type="binding site" evidence="1">
    <location>
        <position position="209"/>
    </location>
    <ligand>
        <name>ATP</name>
        <dbReference type="ChEBI" id="CHEBI:30616"/>
    </ligand>
</feature>
<comment type="caution">
    <text evidence="1">Lacks conserved residue(s) required for the propagation of feature annotation.</text>
</comment>
<comment type="pathway">
    <text evidence="1">Cofactor biosynthesis; thiamine diphosphate biosynthesis; thiamine diphosphate from thiamine phosphate: step 1/1.</text>
</comment>
<dbReference type="InterPro" id="IPR016188">
    <property type="entry name" value="PurM-like_N"/>
</dbReference>
<keyword evidence="1" id="KW-0460">Magnesium</keyword>
<dbReference type="InterPro" id="IPR036921">
    <property type="entry name" value="PurM-like_N_sf"/>
</dbReference>
<feature type="binding site" evidence="1">
    <location>
        <position position="210"/>
    </location>
    <ligand>
        <name>Mg(2+)</name>
        <dbReference type="ChEBI" id="CHEBI:18420"/>
        <label>5</label>
    </ligand>
</feature>
<comment type="function">
    <text evidence="1">Catalyzes the ATP-dependent phosphorylation of thiamine-monophosphate (TMP) to form thiamine-pyrophosphate (TPP), the active form of vitamin B1.</text>
</comment>
<dbReference type="GO" id="GO:0009229">
    <property type="term" value="P:thiamine diphosphate biosynthetic process"/>
    <property type="evidence" value="ECO:0007669"/>
    <property type="project" value="UniProtKB-UniRule"/>
</dbReference>
<feature type="binding site" evidence="1">
    <location>
        <position position="43"/>
    </location>
    <ligand>
        <name>Mg(2+)</name>
        <dbReference type="ChEBI" id="CHEBI:18420"/>
        <label>4</label>
    </ligand>
</feature>
<sequence length="303" mass="31687">MGFQEREVISVLQQIFATADSRLKVGIGDDAAVVATQSQSIITSDMAVEDVHFKLEWSSPFDIGRKITAANVADILSMGGKCDFLTASVALTGDETLQWIENLARGMKHEADLAGALVVGGDIARGPKIVISMTAVGNSSSPILRSGAKVGDGLYLSSLTGWSAAGFELLTREISINSATAEKALSEFSAPTLDYTIDFSGATAMADVSDSVLVQAEQIADASGVQISIDQKAIVQASEFAELSALADELKVDILQWILAGGEDHALLATGVNLPGIRIGSVIAGSGISGLERKMTPVSWSHF</sequence>
<feature type="binding site" evidence="1">
    <location>
        <position position="145"/>
    </location>
    <ligand>
        <name>ATP</name>
        <dbReference type="ChEBI" id="CHEBI:30616"/>
    </ligand>
</feature>
<dbReference type="GO" id="GO:0000287">
    <property type="term" value="F:magnesium ion binding"/>
    <property type="evidence" value="ECO:0007669"/>
    <property type="project" value="UniProtKB-UniRule"/>
</dbReference>
<dbReference type="Proteomes" id="UP000217215">
    <property type="component" value="Chromosome"/>
</dbReference>